<feature type="signal peptide" evidence="1">
    <location>
        <begin position="1"/>
        <end position="20"/>
    </location>
</feature>
<keyword evidence="1" id="KW-0732">Signal</keyword>
<comment type="caution">
    <text evidence="2">The sequence shown here is derived from an EMBL/GenBank/DDBJ whole genome shotgun (WGS) entry which is preliminary data.</text>
</comment>
<dbReference type="HOGENOM" id="CLU_2170643_0_0_1"/>
<feature type="chain" id="PRO_5004106708" evidence="1">
    <location>
        <begin position="21"/>
        <end position="110"/>
    </location>
</feature>
<dbReference type="AlphaFoldDB" id="N1J9K8"/>
<dbReference type="EMBL" id="CAUH01000403">
    <property type="protein sequence ID" value="CCU74498.1"/>
    <property type="molecule type" value="Genomic_DNA"/>
</dbReference>
<organism evidence="2 3">
    <name type="scientific">Blumeria graminis f. sp. hordei (strain DH14)</name>
    <name type="common">Barley powdery mildew</name>
    <name type="synonym">Oidium monilioides f. sp. hordei</name>
    <dbReference type="NCBI Taxonomy" id="546991"/>
    <lineage>
        <taxon>Eukaryota</taxon>
        <taxon>Fungi</taxon>
        <taxon>Dikarya</taxon>
        <taxon>Ascomycota</taxon>
        <taxon>Pezizomycotina</taxon>
        <taxon>Leotiomycetes</taxon>
        <taxon>Erysiphales</taxon>
        <taxon>Erysiphaceae</taxon>
        <taxon>Blumeria</taxon>
        <taxon>Blumeria hordei</taxon>
    </lineage>
</organism>
<evidence type="ECO:0000313" key="3">
    <source>
        <dbReference type="Proteomes" id="UP000015441"/>
    </source>
</evidence>
<proteinExistence type="predicted"/>
<protein>
    <submittedName>
        <fullName evidence="2">CSEP0082 putative effector protein</fullName>
    </submittedName>
</protein>
<dbReference type="Proteomes" id="UP000015441">
    <property type="component" value="Unassembled WGS sequence"/>
</dbReference>
<evidence type="ECO:0000256" key="1">
    <source>
        <dbReference type="SAM" id="SignalP"/>
    </source>
</evidence>
<name>N1J9K8_BLUG1</name>
<sequence length="110" mass="12858">MKIDLASLTIFSSLFMPALGMIGYQCDRDIIPSELVENAIRGSYKYLYEEQYDKLINFDVEDKINVVLSHQSRFGEDYSFWASHNKWGDLIGVFYRDGTFDRDCYTVPFN</sequence>
<keyword evidence="3" id="KW-1185">Reference proteome</keyword>
<gene>
    <name evidence="2" type="ORF">BGHDH14_bgh03015</name>
</gene>
<dbReference type="InParanoid" id="N1J9K8"/>
<evidence type="ECO:0000313" key="2">
    <source>
        <dbReference type="EMBL" id="CCU74498.1"/>
    </source>
</evidence>
<reference evidence="2 3" key="1">
    <citation type="journal article" date="2010" name="Science">
        <title>Genome expansion and gene loss in powdery mildew fungi reveal tradeoffs in extreme parasitism.</title>
        <authorList>
            <person name="Spanu P.D."/>
            <person name="Abbott J.C."/>
            <person name="Amselem J."/>
            <person name="Burgis T.A."/>
            <person name="Soanes D.M."/>
            <person name="Stueber K."/>
            <person name="Ver Loren van Themaat E."/>
            <person name="Brown J.K.M."/>
            <person name="Butcher S.A."/>
            <person name="Gurr S.J."/>
            <person name="Lebrun M.-H."/>
            <person name="Ridout C.J."/>
            <person name="Schulze-Lefert P."/>
            <person name="Talbot N.J."/>
            <person name="Ahmadinejad N."/>
            <person name="Ametz C."/>
            <person name="Barton G.R."/>
            <person name="Benjdia M."/>
            <person name="Bidzinski P."/>
            <person name="Bindschedler L.V."/>
            <person name="Both M."/>
            <person name="Brewer M.T."/>
            <person name="Cadle-Davidson L."/>
            <person name="Cadle-Davidson M.M."/>
            <person name="Collemare J."/>
            <person name="Cramer R."/>
            <person name="Frenkel O."/>
            <person name="Godfrey D."/>
            <person name="Harriman J."/>
            <person name="Hoede C."/>
            <person name="King B.C."/>
            <person name="Klages S."/>
            <person name="Kleemann J."/>
            <person name="Knoll D."/>
            <person name="Koti P.S."/>
            <person name="Kreplak J."/>
            <person name="Lopez-Ruiz F.J."/>
            <person name="Lu X."/>
            <person name="Maekawa T."/>
            <person name="Mahanil S."/>
            <person name="Micali C."/>
            <person name="Milgroom M.G."/>
            <person name="Montana G."/>
            <person name="Noir S."/>
            <person name="O'Connell R.J."/>
            <person name="Oberhaensli S."/>
            <person name="Parlange F."/>
            <person name="Pedersen C."/>
            <person name="Quesneville H."/>
            <person name="Reinhardt R."/>
            <person name="Rott M."/>
            <person name="Sacristan S."/>
            <person name="Schmidt S.M."/>
            <person name="Schoen M."/>
            <person name="Skamnioti P."/>
            <person name="Sommer H."/>
            <person name="Stephens A."/>
            <person name="Takahara H."/>
            <person name="Thordal-Christensen H."/>
            <person name="Vigouroux M."/>
            <person name="Wessling R."/>
            <person name="Wicker T."/>
            <person name="Panstruga R."/>
        </authorList>
    </citation>
    <scope>NUCLEOTIDE SEQUENCE [LARGE SCALE GENOMIC DNA]</scope>
    <source>
        <strain evidence="2">DH14</strain>
    </source>
</reference>
<accession>N1J9K8</accession>